<dbReference type="KEGG" id="pchi:PC41400_16570"/>
<dbReference type="Gene3D" id="3.20.20.120">
    <property type="entry name" value="Enolase-like C-terminal domain"/>
    <property type="match status" value="1"/>
</dbReference>
<dbReference type="PANTHER" id="PTHR13794:SF58">
    <property type="entry name" value="MITOCHONDRIAL ENOLASE SUPERFAMILY MEMBER 1"/>
    <property type="match status" value="1"/>
</dbReference>
<dbReference type="GO" id="GO:0016836">
    <property type="term" value="F:hydro-lyase activity"/>
    <property type="evidence" value="ECO:0007669"/>
    <property type="project" value="TreeGrafter"/>
</dbReference>
<dbReference type="Pfam" id="PF13378">
    <property type="entry name" value="MR_MLE_C"/>
    <property type="match status" value="1"/>
</dbReference>
<dbReference type="InterPro" id="IPR036849">
    <property type="entry name" value="Enolase-like_C_sf"/>
</dbReference>
<gene>
    <name evidence="5" type="ORF">M5X16_20675</name>
    <name evidence="6" type="ORF">PC41400_16570</name>
</gene>
<dbReference type="GO" id="GO:0016052">
    <property type="term" value="P:carbohydrate catabolic process"/>
    <property type="evidence" value="ECO:0007669"/>
    <property type="project" value="TreeGrafter"/>
</dbReference>
<sequence length="372" mass="42020">MLIHTIDTFPLFYRLPAAYGDANGIKSYRTTYLIRITTDTGIEGWGECVDWLPTLQKGFQERIIPYLTGKPVVERRKLVQTLKKWHSRSATAVSMALTEILAKSSGLSVCDLWGGKYRDKVPVYASFQSYSREPDWHKHSLEAIRGAVTDGFNKIKIKIGGKSITEDQRHVLSVQNLLQGKVSLALDANQSYDVAAALQWKTLLEKWPNLMWLEEPLQIKYIAEYIALRDRLFVPLAGGENNKMASDFIPLLSQHALDFITPDPLHITGIDEFRETLSLARKFGIRAAPHAYDGALTRLYALFAQACLEPWSKMETEMIEPVEWDAMDNPFNRLISVQPSNGEVAIPYGIGIGIEIDLDMLAFYQWDGSSYG</sequence>
<dbReference type="Gene3D" id="3.30.390.10">
    <property type="entry name" value="Enolase-like, N-terminal domain"/>
    <property type="match status" value="1"/>
</dbReference>
<evidence type="ECO:0000256" key="3">
    <source>
        <dbReference type="ARBA" id="ARBA00022842"/>
    </source>
</evidence>
<proteinExistence type="predicted"/>
<name>A0A410WY21_9BACL</name>
<dbReference type="PANTHER" id="PTHR13794">
    <property type="entry name" value="ENOLASE SUPERFAMILY, MANDELATE RACEMASE"/>
    <property type="match status" value="1"/>
</dbReference>
<dbReference type="GeneID" id="95376426"/>
<keyword evidence="8" id="KW-1185">Reference proteome</keyword>
<protein>
    <submittedName>
        <fullName evidence="6">Mandelate racemase/muconate lactonizing enzyme family protein</fullName>
    </submittedName>
</protein>
<keyword evidence="2" id="KW-0479">Metal-binding</keyword>
<dbReference type="InterPro" id="IPR046945">
    <property type="entry name" value="RHMD-like"/>
</dbReference>
<evidence type="ECO:0000313" key="7">
    <source>
        <dbReference type="Proteomes" id="UP000288943"/>
    </source>
</evidence>
<dbReference type="Proteomes" id="UP000288943">
    <property type="component" value="Chromosome"/>
</dbReference>
<dbReference type="Pfam" id="PF02746">
    <property type="entry name" value="MR_MLE_N"/>
    <property type="match status" value="1"/>
</dbReference>
<reference evidence="5 8" key="2">
    <citation type="submission" date="2022-05" db="EMBL/GenBank/DDBJ databases">
        <title>Genome Sequencing of Bee-Associated Microbes.</title>
        <authorList>
            <person name="Dunlap C."/>
        </authorList>
    </citation>
    <scope>NUCLEOTIDE SEQUENCE [LARGE SCALE GENOMIC DNA]</scope>
    <source>
        <strain evidence="5 8">NRRL B-23120</strain>
    </source>
</reference>
<dbReference type="AlphaFoldDB" id="A0A410WY21"/>
<comment type="cofactor">
    <cofactor evidence="1">
        <name>Mg(2+)</name>
        <dbReference type="ChEBI" id="CHEBI:18420"/>
    </cofactor>
</comment>
<dbReference type="InterPro" id="IPR013341">
    <property type="entry name" value="Mandelate_racemase_N_dom"/>
</dbReference>
<dbReference type="SUPFAM" id="SSF54826">
    <property type="entry name" value="Enolase N-terminal domain-like"/>
    <property type="match status" value="1"/>
</dbReference>
<dbReference type="InterPro" id="IPR013342">
    <property type="entry name" value="Mandelate_racemase_C"/>
</dbReference>
<dbReference type="InterPro" id="IPR029017">
    <property type="entry name" value="Enolase-like_N"/>
</dbReference>
<dbReference type="SFLD" id="SFLDG00179">
    <property type="entry name" value="mandelate_racemase"/>
    <property type="match status" value="1"/>
</dbReference>
<dbReference type="GO" id="GO:0000287">
    <property type="term" value="F:magnesium ion binding"/>
    <property type="evidence" value="ECO:0007669"/>
    <property type="project" value="TreeGrafter"/>
</dbReference>
<reference evidence="6 7" key="1">
    <citation type="submission" date="2018-01" db="EMBL/GenBank/DDBJ databases">
        <title>The whole genome sequencing and assembly of Paenibacillus chitinolyticus KCCM 41400 strain.</title>
        <authorList>
            <person name="Kim J.-Y."/>
            <person name="Park M.-K."/>
            <person name="Lee Y.-J."/>
            <person name="Yi H."/>
            <person name="Bahn Y.-S."/>
            <person name="Kim J.F."/>
            <person name="Lee D.-W."/>
        </authorList>
    </citation>
    <scope>NUCLEOTIDE SEQUENCE [LARGE SCALE GENOMIC DNA]</scope>
    <source>
        <strain evidence="6 7">KCCM 41400</strain>
    </source>
</reference>
<evidence type="ECO:0000256" key="2">
    <source>
        <dbReference type="ARBA" id="ARBA00022723"/>
    </source>
</evidence>
<evidence type="ECO:0000259" key="4">
    <source>
        <dbReference type="SMART" id="SM00922"/>
    </source>
</evidence>
<dbReference type="EMBL" id="JAMDMJ010000029">
    <property type="protein sequence ID" value="MCY9598166.1"/>
    <property type="molecule type" value="Genomic_DNA"/>
</dbReference>
<dbReference type="SMART" id="SM00922">
    <property type="entry name" value="MR_MLE"/>
    <property type="match status" value="1"/>
</dbReference>
<dbReference type="SUPFAM" id="SSF51604">
    <property type="entry name" value="Enolase C-terminal domain-like"/>
    <property type="match status" value="1"/>
</dbReference>
<dbReference type="SFLD" id="SFLDS00001">
    <property type="entry name" value="Enolase"/>
    <property type="match status" value="1"/>
</dbReference>
<feature type="domain" description="Mandelate racemase/muconate lactonizing enzyme C-terminal" evidence="4">
    <location>
        <begin position="137"/>
        <end position="235"/>
    </location>
</feature>
<evidence type="ECO:0000313" key="8">
    <source>
        <dbReference type="Proteomes" id="UP001527202"/>
    </source>
</evidence>
<dbReference type="CDD" id="cd03316">
    <property type="entry name" value="MR_like"/>
    <property type="match status" value="1"/>
</dbReference>
<dbReference type="InterPro" id="IPR029065">
    <property type="entry name" value="Enolase_C-like"/>
</dbReference>
<evidence type="ECO:0000256" key="1">
    <source>
        <dbReference type="ARBA" id="ARBA00001946"/>
    </source>
</evidence>
<dbReference type="EMBL" id="CP026520">
    <property type="protein sequence ID" value="QAV19207.1"/>
    <property type="molecule type" value="Genomic_DNA"/>
</dbReference>
<dbReference type="RefSeq" id="WP_042226065.1">
    <property type="nucleotide sequence ID" value="NZ_CP026520.1"/>
</dbReference>
<dbReference type="OrthoDB" id="9774531at2"/>
<accession>A0A410WY21</accession>
<organism evidence="6 7">
    <name type="scientific">Paenibacillus chitinolyticus</name>
    <dbReference type="NCBI Taxonomy" id="79263"/>
    <lineage>
        <taxon>Bacteria</taxon>
        <taxon>Bacillati</taxon>
        <taxon>Bacillota</taxon>
        <taxon>Bacilli</taxon>
        <taxon>Bacillales</taxon>
        <taxon>Paenibacillaceae</taxon>
        <taxon>Paenibacillus</taxon>
    </lineage>
</organism>
<dbReference type="Proteomes" id="UP001527202">
    <property type="component" value="Unassembled WGS sequence"/>
</dbReference>
<evidence type="ECO:0000313" key="5">
    <source>
        <dbReference type="EMBL" id="MCY9598166.1"/>
    </source>
</evidence>
<evidence type="ECO:0000313" key="6">
    <source>
        <dbReference type="EMBL" id="QAV19207.1"/>
    </source>
</evidence>
<keyword evidence="3" id="KW-0460">Magnesium</keyword>